<dbReference type="AlphaFoldDB" id="A0A934I5Z6"/>
<feature type="compositionally biased region" description="Polar residues" evidence="7">
    <location>
        <begin position="575"/>
        <end position="585"/>
    </location>
</feature>
<feature type="region of interest" description="Disordered" evidence="7">
    <location>
        <begin position="1"/>
        <end position="24"/>
    </location>
</feature>
<keyword evidence="2" id="KW-0328">Glycosyltransferase</keyword>
<evidence type="ECO:0000259" key="9">
    <source>
        <dbReference type="Pfam" id="PF13632"/>
    </source>
</evidence>
<feature type="compositionally biased region" description="Low complexity" evidence="7">
    <location>
        <begin position="558"/>
        <end position="569"/>
    </location>
</feature>
<evidence type="ECO:0000256" key="3">
    <source>
        <dbReference type="ARBA" id="ARBA00022679"/>
    </source>
</evidence>
<evidence type="ECO:0000256" key="2">
    <source>
        <dbReference type="ARBA" id="ARBA00022676"/>
    </source>
</evidence>
<proteinExistence type="predicted"/>
<dbReference type="PANTHER" id="PTHR43867">
    <property type="entry name" value="CELLULOSE SYNTHASE CATALYTIC SUBUNIT A [UDP-FORMING]"/>
    <property type="match status" value="1"/>
</dbReference>
<feature type="transmembrane region" description="Helical" evidence="8">
    <location>
        <begin position="425"/>
        <end position="443"/>
    </location>
</feature>
<comment type="caution">
    <text evidence="10">The sequence shown here is derived from an EMBL/GenBank/DDBJ whole genome shotgun (WGS) entry which is preliminary data.</text>
</comment>
<name>A0A934I5Z6_9MICO</name>
<evidence type="ECO:0000256" key="5">
    <source>
        <dbReference type="ARBA" id="ARBA00022989"/>
    </source>
</evidence>
<evidence type="ECO:0000256" key="6">
    <source>
        <dbReference type="ARBA" id="ARBA00023136"/>
    </source>
</evidence>
<dbReference type="EMBL" id="JAEINH010000005">
    <property type="protein sequence ID" value="MBI9114871.1"/>
    <property type="molecule type" value="Genomic_DNA"/>
</dbReference>
<evidence type="ECO:0000256" key="4">
    <source>
        <dbReference type="ARBA" id="ARBA00022692"/>
    </source>
</evidence>
<dbReference type="Proteomes" id="UP000602087">
    <property type="component" value="Unassembled WGS sequence"/>
</dbReference>
<dbReference type="GO" id="GO:0016020">
    <property type="term" value="C:membrane"/>
    <property type="evidence" value="ECO:0007669"/>
    <property type="project" value="UniProtKB-SubCell"/>
</dbReference>
<dbReference type="InterPro" id="IPR001173">
    <property type="entry name" value="Glyco_trans_2-like"/>
</dbReference>
<dbReference type="Gene3D" id="3.90.550.10">
    <property type="entry name" value="Spore Coat Polysaccharide Biosynthesis Protein SpsA, Chain A"/>
    <property type="match status" value="1"/>
</dbReference>
<dbReference type="RefSeq" id="WP_198733437.1">
    <property type="nucleotide sequence ID" value="NZ_JAEINH010000005.1"/>
</dbReference>
<keyword evidence="4 8" id="KW-0812">Transmembrane</keyword>
<dbReference type="InterPro" id="IPR029044">
    <property type="entry name" value="Nucleotide-diphossugar_trans"/>
</dbReference>
<evidence type="ECO:0000256" key="8">
    <source>
        <dbReference type="SAM" id="Phobius"/>
    </source>
</evidence>
<keyword evidence="11" id="KW-1185">Reference proteome</keyword>
<feature type="transmembrane region" description="Helical" evidence="8">
    <location>
        <begin position="386"/>
        <end position="405"/>
    </location>
</feature>
<keyword evidence="6 8" id="KW-0472">Membrane</keyword>
<feature type="transmembrane region" description="Helical" evidence="8">
    <location>
        <begin position="67"/>
        <end position="86"/>
    </location>
</feature>
<feature type="transmembrane region" description="Helical" evidence="8">
    <location>
        <begin position="92"/>
        <end position="112"/>
    </location>
</feature>
<dbReference type="Pfam" id="PF13632">
    <property type="entry name" value="Glyco_trans_2_3"/>
    <property type="match status" value="1"/>
</dbReference>
<organism evidence="10 11">
    <name type="scientific">Sanguibacter suaedae</name>
    <dbReference type="NCBI Taxonomy" id="2795737"/>
    <lineage>
        <taxon>Bacteria</taxon>
        <taxon>Bacillati</taxon>
        <taxon>Actinomycetota</taxon>
        <taxon>Actinomycetes</taxon>
        <taxon>Micrococcales</taxon>
        <taxon>Sanguibacteraceae</taxon>
        <taxon>Sanguibacter</taxon>
    </lineage>
</organism>
<accession>A0A934I5Z6</accession>
<dbReference type="InterPro" id="IPR050321">
    <property type="entry name" value="Glycosyltr_2/OpgH_subfam"/>
</dbReference>
<feature type="domain" description="Glycosyltransferase 2-like" evidence="9">
    <location>
        <begin position="224"/>
        <end position="441"/>
    </location>
</feature>
<dbReference type="GO" id="GO:0016757">
    <property type="term" value="F:glycosyltransferase activity"/>
    <property type="evidence" value="ECO:0007669"/>
    <property type="project" value="UniProtKB-KW"/>
</dbReference>
<keyword evidence="5 8" id="KW-1133">Transmembrane helix</keyword>
<reference evidence="10" key="1">
    <citation type="submission" date="2020-12" db="EMBL/GenBank/DDBJ databases">
        <title>Sanguibacter suaedae sp. nov., isolated from Suaeda aralocaspica.</title>
        <authorList>
            <person name="Ma Q."/>
        </authorList>
    </citation>
    <scope>NUCLEOTIDE SEQUENCE</scope>
    <source>
        <strain evidence="10">YZGR15</strain>
    </source>
</reference>
<feature type="region of interest" description="Disordered" evidence="7">
    <location>
        <begin position="558"/>
        <end position="585"/>
    </location>
</feature>
<gene>
    <name evidence="10" type="ORF">JAV76_07580</name>
</gene>
<sequence>MPVPQLSVGTLSRPHDEAPTPGSTAQLEANAATVQTTLRPPADEHQPVVEPPDDEELFWYLGPQRRWVQLLSVVAFALAATSLTRFSLTSPWLYPLLALLGVSVFALVLSMISGLNRRRDSKASHLHRVETWHRRTPDHDVPSVDVFLPSCGEDLAVLRNTYTFVDKMRWRGELNVWVLDDADLPQVREMAHEFGFNYRVRPDRGHLKKAGNLRAGFRESDGDFIVILDADFCPRADFLDHTIPYMEDAGVGIVQTPQFFGTSMSMNWLERTAGATQELFYRWVQPSRDRGGAPICVGTCAVYRREALRSVGGFAEIEHSEDVHTGIKLTRAGYSVRYVPVLVSRGLCPDDLQGFLNQQYRWCNGSMTLLASGQANRRPLTLRQRIAFWSGFMYYISTAINVFVLHVPGMLMAVFFADQVRADHYIPFLAGVWVYFVLLPAVMRSHWRFEVLRVQMAYSFAHALAITHKLTGRTAGWVATGAVGKKSNLASTIATVGIVTISLTLAISWAALVYDVHVFGWADFWMMGLFLLGYTYLAVPLLLDFVRVVAPARTAARPTPAPALRTGPADAALPRTSTTEALVTP</sequence>
<evidence type="ECO:0000256" key="7">
    <source>
        <dbReference type="SAM" id="MobiDB-lite"/>
    </source>
</evidence>
<evidence type="ECO:0000313" key="10">
    <source>
        <dbReference type="EMBL" id="MBI9114871.1"/>
    </source>
</evidence>
<evidence type="ECO:0000313" key="11">
    <source>
        <dbReference type="Proteomes" id="UP000602087"/>
    </source>
</evidence>
<comment type="subcellular location">
    <subcellularLocation>
        <location evidence="1">Membrane</location>
        <topology evidence="1">Multi-pass membrane protein</topology>
    </subcellularLocation>
</comment>
<dbReference type="PANTHER" id="PTHR43867:SF2">
    <property type="entry name" value="CELLULOSE SYNTHASE CATALYTIC SUBUNIT A [UDP-FORMING]"/>
    <property type="match status" value="1"/>
</dbReference>
<feature type="transmembrane region" description="Helical" evidence="8">
    <location>
        <begin position="524"/>
        <end position="543"/>
    </location>
</feature>
<protein>
    <submittedName>
        <fullName evidence="10">Glycosyltransferase</fullName>
    </submittedName>
</protein>
<evidence type="ECO:0000256" key="1">
    <source>
        <dbReference type="ARBA" id="ARBA00004141"/>
    </source>
</evidence>
<keyword evidence="3" id="KW-0808">Transferase</keyword>
<dbReference type="SUPFAM" id="SSF53448">
    <property type="entry name" value="Nucleotide-diphospho-sugar transferases"/>
    <property type="match status" value="1"/>
</dbReference>
<feature type="transmembrane region" description="Helical" evidence="8">
    <location>
        <begin position="489"/>
        <end position="512"/>
    </location>
</feature>
<dbReference type="CDD" id="cd06421">
    <property type="entry name" value="CESA_CelA_like"/>
    <property type="match status" value="1"/>
</dbReference>